<keyword evidence="2" id="KW-1185">Reference proteome</keyword>
<evidence type="ECO:0000313" key="1">
    <source>
        <dbReference type="EMBL" id="SDG66970.1"/>
    </source>
</evidence>
<protein>
    <submittedName>
        <fullName evidence="1">Uncharacterized protein</fullName>
    </submittedName>
</protein>
<gene>
    <name evidence="1" type="ORF">SAMN05421827_109100</name>
</gene>
<evidence type="ECO:0000313" key="2">
    <source>
        <dbReference type="Proteomes" id="UP000199643"/>
    </source>
</evidence>
<reference evidence="2" key="1">
    <citation type="submission" date="2016-10" db="EMBL/GenBank/DDBJ databases">
        <authorList>
            <person name="Varghese N."/>
            <person name="Submissions S."/>
        </authorList>
    </citation>
    <scope>NUCLEOTIDE SEQUENCE [LARGE SCALE GENOMIC DNA]</scope>
    <source>
        <strain evidence="2">DSM 17933</strain>
    </source>
</reference>
<accession>A0A1G7W730</accession>
<dbReference type="STRING" id="405671.SAMN05421827_109100"/>
<organism evidence="1 2">
    <name type="scientific">Pedobacter terrae</name>
    <dbReference type="NCBI Taxonomy" id="405671"/>
    <lineage>
        <taxon>Bacteria</taxon>
        <taxon>Pseudomonadati</taxon>
        <taxon>Bacteroidota</taxon>
        <taxon>Sphingobacteriia</taxon>
        <taxon>Sphingobacteriales</taxon>
        <taxon>Sphingobacteriaceae</taxon>
        <taxon>Pedobacter</taxon>
    </lineage>
</organism>
<dbReference type="AlphaFoldDB" id="A0A1G7W730"/>
<dbReference type="Proteomes" id="UP000199643">
    <property type="component" value="Unassembled WGS sequence"/>
</dbReference>
<proteinExistence type="predicted"/>
<dbReference type="EMBL" id="FNCH01000009">
    <property type="protein sequence ID" value="SDG66970.1"/>
    <property type="molecule type" value="Genomic_DNA"/>
</dbReference>
<name>A0A1G7W730_9SPHI</name>
<sequence length="141" mass="16113">MVNAHLSQMQDSGYVHAVFKTDNGFRVSSEQKKKVMPPLKAVKEQMLFENRNTIAKTLIGFLQQRKVALKNHPMGDVAVNLYEIIYSSRLKHFDELVKIIAYQCPKFLKVMPKVGSRFHNNFKEKIEPILSFCIGSELNGG</sequence>